<dbReference type="PANTHER" id="PTHR48267:SF1">
    <property type="entry name" value="BILIRUBIN OXIDASE"/>
    <property type="match status" value="1"/>
</dbReference>
<dbReference type="EMBL" id="JBHFFA010000008">
    <property type="protein sequence ID" value="KAL2609598.1"/>
    <property type="molecule type" value="Genomic_DNA"/>
</dbReference>
<keyword evidence="5" id="KW-1185">Reference proteome</keyword>
<proteinExistence type="inferred from homology"/>
<dbReference type="Gene3D" id="2.60.40.420">
    <property type="entry name" value="Cupredoxins - blue copper proteins"/>
    <property type="match status" value="3"/>
</dbReference>
<gene>
    <name evidence="4" type="ORF">R1flu_028171</name>
</gene>
<comment type="caution">
    <text evidence="4">The sequence shown here is derived from an EMBL/GenBank/DDBJ whole genome shotgun (WGS) entry which is preliminary data.</text>
</comment>
<dbReference type="InterPro" id="IPR001117">
    <property type="entry name" value="Cu-oxidase_2nd"/>
</dbReference>
<dbReference type="InterPro" id="IPR045087">
    <property type="entry name" value="Cu-oxidase_fam"/>
</dbReference>
<evidence type="ECO:0000313" key="5">
    <source>
        <dbReference type="Proteomes" id="UP001605036"/>
    </source>
</evidence>
<evidence type="ECO:0000313" key="4">
    <source>
        <dbReference type="EMBL" id="KAL2609598.1"/>
    </source>
</evidence>
<sequence>MGNRARRSPTVNASRVGGSDHGIGLALKIGFLAAVLGLQVSSGRAEHFQCLAEGLVYSPTLTPFIDALPILSTIEIMNGSQLVLGAYKITQVLHSNLSATTLYAYGTSEDTATYPGPTLEALRNTTSYVRFDNHITDNETFLTTDRSLAWANPPSGGVPIVTHLHGGQFQSDSDGHPNGWYTAAGDHGSTFTTMNHTYPNTQPASLLFYHDHTVGLTRITVLSGLTGLYIIRSPTEEPSNLPTENNEISLVIQDKTFWENGSIAFPDTGVSPENHPNWCPGYFGDTILVNGIVWPYLEVYPEKYRFRILNGANARFFTLTLSNETLQFIQIGTDGGFLPDPLYLTEITLAPAYRVDVIIDFGNMTTGTSVYMNNSAPAPFPDSISVLNPATVNSVMEFRIIARASRRSRSRNNYTIPSKMTAAPSITYNLTTDVYRNMTFEEKLDADGNRIHVLMNNARWTDPVTETPTLGTVEIWDLINFLPDAHPIHIHLINFLVVYKQSFNATAYTANECSILVEYPYSGSCFTEAPQEPNSTLVGWKDTVIAYPSMVTRLWIRWTNREGGPFPFNATEGPGYLWHCHLLDHEDNDMMRPLVVRE</sequence>
<organism evidence="4 5">
    <name type="scientific">Riccia fluitans</name>
    <dbReference type="NCBI Taxonomy" id="41844"/>
    <lineage>
        <taxon>Eukaryota</taxon>
        <taxon>Viridiplantae</taxon>
        <taxon>Streptophyta</taxon>
        <taxon>Embryophyta</taxon>
        <taxon>Marchantiophyta</taxon>
        <taxon>Marchantiopsida</taxon>
        <taxon>Marchantiidae</taxon>
        <taxon>Marchantiales</taxon>
        <taxon>Ricciaceae</taxon>
        <taxon>Riccia</taxon>
    </lineage>
</organism>
<name>A0ABD1XPX9_9MARC</name>
<comment type="similarity">
    <text evidence="1">Belongs to the multicopper oxidase family.</text>
</comment>
<dbReference type="PANTHER" id="PTHR48267">
    <property type="entry name" value="CUPREDOXIN SUPERFAMILY PROTEIN"/>
    <property type="match status" value="1"/>
</dbReference>
<evidence type="ECO:0008006" key="6">
    <source>
        <dbReference type="Google" id="ProtNLM"/>
    </source>
</evidence>
<dbReference type="Pfam" id="PF07731">
    <property type="entry name" value="Cu-oxidase_2"/>
    <property type="match status" value="1"/>
</dbReference>
<dbReference type="InterPro" id="IPR008972">
    <property type="entry name" value="Cupredoxin"/>
</dbReference>
<accession>A0ABD1XPX9</accession>
<evidence type="ECO:0000259" key="3">
    <source>
        <dbReference type="Pfam" id="PF07731"/>
    </source>
</evidence>
<feature type="domain" description="Plastocyanin-like" evidence="3">
    <location>
        <begin position="446"/>
        <end position="597"/>
    </location>
</feature>
<protein>
    <recommendedName>
        <fullName evidence="6">Multicopper oxidase</fullName>
    </recommendedName>
</protein>
<dbReference type="InterPro" id="IPR011706">
    <property type="entry name" value="Cu-oxidase_C"/>
</dbReference>
<dbReference type="Proteomes" id="UP001605036">
    <property type="component" value="Unassembled WGS sequence"/>
</dbReference>
<feature type="domain" description="Plastocyanin-like" evidence="2">
    <location>
        <begin position="302"/>
        <end position="372"/>
    </location>
</feature>
<dbReference type="CDD" id="cd13868">
    <property type="entry name" value="CuRO_2_CotA_like"/>
    <property type="match status" value="1"/>
</dbReference>
<dbReference type="CDD" id="cd13844">
    <property type="entry name" value="CuRO_1_BOD_CotA_like"/>
    <property type="match status" value="1"/>
</dbReference>
<evidence type="ECO:0000259" key="2">
    <source>
        <dbReference type="Pfam" id="PF00394"/>
    </source>
</evidence>
<dbReference type="SUPFAM" id="SSF49503">
    <property type="entry name" value="Cupredoxins"/>
    <property type="match status" value="3"/>
</dbReference>
<evidence type="ECO:0000256" key="1">
    <source>
        <dbReference type="ARBA" id="ARBA00010609"/>
    </source>
</evidence>
<dbReference type="AlphaFoldDB" id="A0ABD1XPX9"/>
<dbReference type="CDD" id="cd13891">
    <property type="entry name" value="CuRO_3_CotA_like"/>
    <property type="match status" value="1"/>
</dbReference>
<dbReference type="Pfam" id="PF00394">
    <property type="entry name" value="Cu-oxidase"/>
    <property type="match status" value="1"/>
</dbReference>
<reference evidence="4 5" key="1">
    <citation type="submission" date="2024-09" db="EMBL/GenBank/DDBJ databases">
        <title>Chromosome-scale assembly of Riccia fluitans.</title>
        <authorList>
            <person name="Paukszto L."/>
            <person name="Sawicki J."/>
            <person name="Karawczyk K."/>
            <person name="Piernik-Szablinska J."/>
            <person name="Szczecinska M."/>
            <person name="Mazdziarz M."/>
        </authorList>
    </citation>
    <scope>NUCLEOTIDE SEQUENCE [LARGE SCALE GENOMIC DNA]</scope>
    <source>
        <strain evidence="4">Rf_01</strain>
        <tissue evidence="4">Aerial parts of the thallus</tissue>
    </source>
</reference>